<dbReference type="FunFam" id="2.60.40.10:FF:000791">
    <property type="entry name" value="Two-component system sensor histidine kinase/response regulator"/>
    <property type="match status" value="1"/>
</dbReference>
<keyword evidence="13" id="KW-0812">Transmembrane</keyword>
<dbReference type="InterPro" id="IPR004358">
    <property type="entry name" value="Sig_transdc_His_kin-like_C"/>
</dbReference>
<dbReference type="InterPro" id="IPR015943">
    <property type="entry name" value="WD40/YVTN_repeat-like_dom_sf"/>
</dbReference>
<dbReference type="SMART" id="SM00387">
    <property type="entry name" value="HATPase_c"/>
    <property type="match status" value="1"/>
</dbReference>
<dbReference type="Proteomes" id="UP000244956">
    <property type="component" value="Unassembled WGS sequence"/>
</dbReference>
<gene>
    <name evidence="17" type="ORF">DDZ16_05145</name>
</gene>
<dbReference type="PANTHER" id="PTHR43547">
    <property type="entry name" value="TWO-COMPONENT HISTIDINE KINASE"/>
    <property type="match status" value="1"/>
</dbReference>
<dbReference type="RefSeq" id="WP_109263367.1">
    <property type="nucleotide sequence ID" value="NZ_QEWP01000003.1"/>
</dbReference>
<evidence type="ECO:0000259" key="14">
    <source>
        <dbReference type="PROSITE" id="PS01124"/>
    </source>
</evidence>
<evidence type="ECO:0000256" key="4">
    <source>
        <dbReference type="ARBA" id="ARBA00022679"/>
    </source>
</evidence>
<dbReference type="Pfam" id="PF07494">
    <property type="entry name" value="Reg_prop"/>
    <property type="match status" value="4"/>
</dbReference>
<dbReference type="GO" id="GO:0003700">
    <property type="term" value="F:DNA-binding transcription factor activity"/>
    <property type="evidence" value="ECO:0007669"/>
    <property type="project" value="InterPro"/>
</dbReference>
<dbReference type="GO" id="GO:0043565">
    <property type="term" value="F:sequence-specific DNA binding"/>
    <property type="evidence" value="ECO:0007669"/>
    <property type="project" value="InterPro"/>
</dbReference>
<dbReference type="SUPFAM" id="SSF47384">
    <property type="entry name" value="Homodimeric domain of signal transducing histidine kinase"/>
    <property type="match status" value="1"/>
</dbReference>
<protein>
    <recommendedName>
        <fullName evidence="2">histidine kinase</fullName>
        <ecNumber evidence="2">2.7.13.3</ecNumber>
    </recommendedName>
</protein>
<dbReference type="Gene3D" id="2.130.10.10">
    <property type="entry name" value="YVTN repeat-like/Quinoprotein amine dehydrogenase"/>
    <property type="match status" value="2"/>
</dbReference>
<evidence type="ECO:0000259" key="16">
    <source>
        <dbReference type="PROSITE" id="PS50110"/>
    </source>
</evidence>
<evidence type="ECO:0000313" key="17">
    <source>
        <dbReference type="EMBL" id="PWE00327.1"/>
    </source>
</evidence>
<dbReference type="SUPFAM" id="SSF46689">
    <property type="entry name" value="Homeodomain-like"/>
    <property type="match status" value="1"/>
</dbReference>
<evidence type="ECO:0000259" key="15">
    <source>
        <dbReference type="PROSITE" id="PS50109"/>
    </source>
</evidence>
<feature type="domain" description="HTH araC/xylS-type" evidence="14">
    <location>
        <begin position="1252"/>
        <end position="1351"/>
    </location>
</feature>
<dbReference type="InterPro" id="IPR018060">
    <property type="entry name" value="HTH_AraC"/>
</dbReference>
<organism evidence="17 18">
    <name type="scientific">Marinilabilia rubra</name>
    <dbReference type="NCBI Taxonomy" id="2162893"/>
    <lineage>
        <taxon>Bacteria</taxon>
        <taxon>Pseudomonadati</taxon>
        <taxon>Bacteroidota</taxon>
        <taxon>Bacteroidia</taxon>
        <taxon>Marinilabiliales</taxon>
        <taxon>Marinilabiliaceae</taxon>
        <taxon>Marinilabilia</taxon>
    </lineage>
</organism>
<dbReference type="OrthoDB" id="717811at2"/>
<dbReference type="FunFam" id="1.10.287.130:FF:000045">
    <property type="entry name" value="Two-component system sensor histidine kinase/response regulator"/>
    <property type="match status" value="1"/>
</dbReference>
<dbReference type="GO" id="GO:0005524">
    <property type="term" value="F:ATP binding"/>
    <property type="evidence" value="ECO:0007669"/>
    <property type="project" value="UniProtKB-KW"/>
</dbReference>
<dbReference type="InterPro" id="IPR009057">
    <property type="entry name" value="Homeodomain-like_sf"/>
</dbReference>
<keyword evidence="7" id="KW-0067">ATP-binding</keyword>
<keyword evidence="13" id="KW-1133">Transmembrane helix</keyword>
<dbReference type="InterPro" id="IPR018062">
    <property type="entry name" value="HTH_AraC-typ_CS"/>
</dbReference>
<dbReference type="Pfam" id="PF07495">
    <property type="entry name" value="Y_Y_Y"/>
    <property type="match status" value="1"/>
</dbReference>
<dbReference type="InterPro" id="IPR003594">
    <property type="entry name" value="HATPase_dom"/>
</dbReference>
<evidence type="ECO:0000256" key="10">
    <source>
        <dbReference type="ARBA" id="ARBA00023125"/>
    </source>
</evidence>
<keyword evidence="3 12" id="KW-0597">Phosphoprotein</keyword>
<proteinExistence type="predicted"/>
<dbReference type="InterPro" id="IPR013783">
    <property type="entry name" value="Ig-like_fold"/>
</dbReference>
<comment type="caution">
    <text evidence="17">The sequence shown here is derived from an EMBL/GenBank/DDBJ whole genome shotgun (WGS) entry which is preliminary data.</text>
</comment>
<evidence type="ECO:0000256" key="1">
    <source>
        <dbReference type="ARBA" id="ARBA00000085"/>
    </source>
</evidence>
<evidence type="ECO:0000256" key="7">
    <source>
        <dbReference type="ARBA" id="ARBA00022840"/>
    </source>
</evidence>
<dbReference type="PROSITE" id="PS00041">
    <property type="entry name" value="HTH_ARAC_FAMILY_1"/>
    <property type="match status" value="1"/>
</dbReference>
<feature type="domain" description="Histidine kinase" evidence="15">
    <location>
        <begin position="846"/>
        <end position="1064"/>
    </location>
</feature>
<evidence type="ECO:0000256" key="3">
    <source>
        <dbReference type="ARBA" id="ARBA00022553"/>
    </source>
</evidence>
<dbReference type="EC" id="2.7.13.3" evidence="2"/>
<dbReference type="InterPro" id="IPR036890">
    <property type="entry name" value="HATPase_C_sf"/>
</dbReference>
<dbReference type="CDD" id="cd17574">
    <property type="entry name" value="REC_OmpR"/>
    <property type="match status" value="1"/>
</dbReference>
<keyword evidence="9" id="KW-0805">Transcription regulation</keyword>
<sequence>MFKEIILSIFFLSGFYILNISAGNRYSIQHIDTNNGLSQNEVTTIIQDKYGFMWFGTRGGLNRYDGYNFKLFKPGRDKQNSINNPSVERLYQDRKGNIWIGTKSGGLSIYDIEKASFTVPDINQQLPNRIIAFASQDDSSMLIGGGDGGLNNLNIKTDSVQHWLGNRRVSSIAQTPDSIIWCAAFDGLIYAKLGETFTTIKLQNGSNEVTEIIVGNQGEPFLWLVGWDLGLIRFNYQDFTFEQYQLPLNKSTLSPKAYSLMQDDLGDLWVGTWGNGIYKFDRQQKGFEQIDIEPKRNTGASIDYDVILDIFQDREGDIWIGTDGGGIVRLSDKSQFNTLGLELTGEPLNLHVNAIFKDANQNILIGTKGQGLFVSDDGKRLLKVGFQKNDRLFNKDELVVRGFFEDDNNNIWVGSNEGLYILSKNPKGSFELIPAALFFNSPQLWEVRKVHQILLNNDDLWVGTQQRGLYHYKFKDSTFQLIKNYVAKRKEGYLPTNRVTSVFVDHEEKLWLGTYKGLFQFQPEDSTFLPVEKQISNKRQPLSKIILCTWIDNDGTIWFGTPCSLNKLTKSEHGEAYDLTDYSRSNGLSDDYINALLSDEKGNVWISTNAGISMLHLEDNVFRNYDVSDGLGGSNFSESACFKASDGVLYFGGSSDVTFFHPNQIKENLTMPSVVITEFKILNKEVPIEQDGILSKSINEVDHLELTYKESEFSFEIAALDYKAPNRNQYAYWLEGSGEERVNIGTRRHISFSNLKPGDYTLHLYGTNSNGVWSEKARTLELGVLPAPWRTWYAVIIYFMLILFIVASITIVTRKQERLVNAVNLQRILREKEQSVNEYKLTFFTDISHELRTPLTLILAPIIELLKKDLASVPPAVASKKIQLVYQHATRLYNLVNQLLEFRKIEAGKIKLQVGNHNIVSFVADICEAFEELAETRNITFKKQLKLKEPELYFDIERLSVVVNNLLSNAFKFVGTPGQVEVLLSETKAEVNILIKNNGKGISDEDIKHLFERFYQATEKRSVGSSGIGLALVKNYVELHKGRVEVESKPGQFTTFSVILPKGRQHFSDDELLQSENNIDQVVAIQPLPVMKKSRSVNTGTKGAKLMLVEDNREVRSYLKDLLADEFEILEAEDGIEAFDLIIEHKPQIIISDVMMPGMDGFELCQKIKSNDTIAHIPVVLLTAKGTPQDQLFGARRGADLYLTKPFEPELIIEKVKQLVASRKLLSEKFSKQVKLEPTDAIIKSEEAEILEKAIKIIEKNIGDAGFDPDKLAGELAMSTSTFYRKIKKLTGKTPGEFIKSIRLKRAAQLLRETNLTVSEIIESVGYQDIKNFRYNFKQSFELTPTDYRKKFDMNV</sequence>
<dbReference type="SUPFAM" id="SSF52172">
    <property type="entry name" value="CheY-like"/>
    <property type="match status" value="1"/>
</dbReference>
<dbReference type="Gene3D" id="3.40.50.2300">
    <property type="match status" value="1"/>
</dbReference>
<evidence type="ECO:0000256" key="9">
    <source>
        <dbReference type="ARBA" id="ARBA00023015"/>
    </source>
</evidence>
<keyword evidence="11" id="KW-0804">Transcription</keyword>
<dbReference type="PROSITE" id="PS01124">
    <property type="entry name" value="HTH_ARAC_FAMILY_2"/>
    <property type="match status" value="1"/>
</dbReference>
<evidence type="ECO:0000256" key="2">
    <source>
        <dbReference type="ARBA" id="ARBA00012438"/>
    </source>
</evidence>
<keyword evidence="18" id="KW-1185">Reference proteome</keyword>
<dbReference type="InterPro" id="IPR001789">
    <property type="entry name" value="Sig_transdc_resp-reg_receiver"/>
</dbReference>
<evidence type="ECO:0000256" key="6">
    <source>
        <dbReference type="ARBA" id="ARBA00022777"/>
    </source>
</evidence>
<dbReference type="PROSITE" id="PS50110">
    <property type="entry name" value="RESPONSE_REGULATORY"/>
    <property type="match status" value="1"/>
</dbReference>
<keyword evidence="6" id="KW-0418">Kinase</keyword>
<dbReference type="SUPFAM" id="SSF63829">
    <property type="entry name" value="Calcium-dependent phosphotriesterase"/>
    <property type="match status" value="3"/>
</dbReference>
<name>A0A2U2BBB7_9BACT</name>
<feature type="transmembrane region" description="Helical" evidence="13">
    <location>
        <begin position="792"/>
        <end position="812"/>
    </location>
</feature>
<dbReference type="SMART" id="SM00448">
    <property type="entry name" value="REC"/>
    <property type="match status" value="1"/>
</dbReference>
<evidence type="ECO:0000256" key="8">
    <source>
        <dbReference type="ARBA" id="ARBA00023012"/>
    </source>
</evidence>
<dbReference type="InterPro" id="IPR011110">
    <property type="entry name" value="Reg_prop"/>
</dbReference>
<dbReference type="Gene3D" id="1.10.10.60">
    <property type="entry name" value="Homeodomain-like"/>
    <property type="match status" value="2"/>
</dbReference>
<evidence type="ECO:0000256" key="13">
    <source>
        <dbReference type="SAM" id="Phobius"/>
    </source>
</evidence>
<dbReference type="EMBL" id="QEWP01000003">
    <property type="protein sequence ID" value="PWE00327.1"/>
    <property type="molecule type" value="Genomic_DNA"/>
</dbReference>
<dbReference type="PRINTS" id="PR00344">
    <property type="entry name" value="BCTRLSENSOR"/>
</dbReference>
<dbReference type="CDD" id="cd00082">
    <property type="entry name" value="HisKA"/>
    <property type="match status" value="1"/>
</dbReference>
<keyword evidence="5" id="KW-0547">Nucleotide-binding</keyword>
<dbReference type="Gene3D" id="1.10.287.130">
    <property type="match status" value="1"/>
</dbReference>
<dbReference type="InterPro" id="IPR003661">
    <property type="entry name" value="HisK_dim/P_dom"/>
</dbReference>
<comment type="catalytic activity">
    <reaction evidence="1">
        <text>ATP + protein L-histidine = ADP + protein N-phospho-L-histidine.</text>
        <dbReference type="EC" id="2.7.13.3"/>
    </reaction>
</comment>
<dbReference type="Pfam" id="PF00512">
    <property type="entry name" value="HisKA"/>
    <property type="match status" value="1"/>
</dbReference>
<evidence type="ECO:0000256" key="5">
    <source>
        <dbReference type="ARBA" id="ARBA00022741"/>
    </source>
</evidence>
<dbReference type="Pfam" id="PF00072">
    <property type="entry name" value="Response_reg"/>
    <property type="match status" value="1"/>
</dbReference>
<feature type="domain" description="Response regulatory" evidence="16">
    <location>
        <begin position="1105"/>
        <end position="1220"/>
    </location>
</feature>
<reference evidence="17 18" key="1">
    <citation type="submission" date="2018-05" db="EMBL/GenBank/DDBJ databases">
        <title>Marinilabilia rubrum sp. nov., isolated from saltern sediment.</title>
        <authorList>
            <person name="Zhang R."/>
        </authorList>
    </citation>
    <scope>NUCLEOTIDE SEQUENCE [LARGE SCALE GENOMIC DNA]</scope>
    <source>
        <strain evidence="17 18">WTE16</strain>
    </source>
</reference>
<dbReference type="FunFam" id="3.30.565.10:FF:000037">
    <property type="entry name" value="Hybrid sensor histidine kinase/response regulator"/>
    <property type="match status" value="1"/>
</dbReference>
<dbReference type="Pfam" id="PF02518">
    <property type="entry name" value="HATPase_c"/>
    <property type="match status" value="1"/>
</dbReference>
<evidence type="ECO:0000256" key="12">
    <source>
        <dbReference type="PROSITE-ProRule" id="PRU00169"/>
    </source>
</evidence>
<dbReference type="PROSITE" id="PS50109">
    <property type="entry name" value="HIS_KIN"/>
    <property type="match status" value="1"/>
</dbReference>
<keyword evidence="8" id="KW-0902">Two-component regulatory system</keyword>
<evidence type="ECO:0000313" key="18">
    <source>
        <dbReference type="Proteomes" id="UP000244956"/>
    </source>
</evidence>
<dbReference type="InterPro" id="IPR011123">
    <property type="entry name" value="Y_Y_Y"/>
</dbReference>
<evidence type="ECO:0000256" key="11">
    <source>
        <dbReference type="ARBA" id="ARBA00023163"/>
    </source>
</evidence>
<accession>A0A2U2BBB7</accession>
<feature type="modified residue" description="4-aspartylphosphate" evidence="12">
    <location>
        <position position="1153"/>
    </location>
</feature>
<dbReference type="Gene3D" id="2.60.40.10">
    <property type="entry name" value="Immunoglobulins"/>
    <property type="match status" value="1"/>
</dbReference>
<dbReference type="SUPFAM" id="SSF55874">
    <property type="entry name" value="ATPase domain of HSP90 chaperone/DNA topoisomerase II/histidine kinase"/>
    <property type="match status" value="1"/>
</dbReference>
<dbReference type="SMART" id="SM00388">
    <property type="entry name" value="HisKA"/>
    <property type="match status" value="1"/>
</dbReference>
<keyword evidence="13" id="KW-0472">Membrane</keyword>
<keyword evidence="10" id="KW-0238">DNA-binding</keyword>
<dbReference type="Pfam" id="PF12833">
    <property type="entry name" value="HTH_18"/>
    <property type="match status" value="1"/>
</dbReference>
<keyword evidence="4" id="KW-0808">Transferase</keyword>
<dbReference type="SMART" id="SM00342">
    <property type="entry name" value="HTH_ARAC"/>
    <property type="match status" value="1"/>
</dbReference>
<dbReference type="Gene3D" id="3.30.565.10">
    <property type="entry name" value="Histidine kinase-like ATPase, C-terminal domain"/>
    <property type="match status" value="1"/>
</dbReference>
<dbReference type="InterPro" id="IPR005467">
    <property type="entry name" value="His_kinase_dom"/>
</dbReference>
<dbReference type="InterPro" id="IPR011006">
    <property type="entry name" value="CheY-like_superfamily"/>
</dbReference>
<dbReference type="PANTHER" id="PTHR43547:SF2">
    <property type="entry name" value="HYBRID SIGNAL TRANSDUCTION HISTIDINE KINASE C"/>
    <property type="match status" value="1"/>
</dbReference>
<dbReference type="InterPro" id="IPR036097">
    <property type="entry name" value="HisK_dim/P_sf"/>
</dbReference>
<dbReference type="GO" id="GO:0000155">
    <property type="term" value="F:phosphorelay sensor kinase activity"/>
    <property type="evidence" value="ECO:0007669"/>
    <property type="project" value="InterPro"/>
</dbReference>